<dbReference type="Proteomes" id="UP000313359">
    <property type="component" value="Unassembled WGS sequence"/>
</dbReference>
<dbReference type="EMBL" id="ML122431">
    <property type="protein sequence ID" value="RPD52108.1"/>
    <property type="molecule type" value="Genomic_DNA"/>
</dbReference>
<gene>
    <name evidence="1" type="ORF">L227DRAFT_618087</name>
</gene>
<evidence type="ECO:0000313" key="2">
    <source>
        <dbReference type="Proteomes" id="UP000313359"/>
    </source>
</evidence>
<reference evidence="1" key="1">
    <citation type="journal article" date="2018" name="Genome Biol. Evol.">
        <title>Genomics and development of Lentinus tigrinus, a white-rot wood-decaying mushroom with dimorphic fruiting bodies.</title>
        <authorList>
            <person name="Wu B."/>
            <person name="Xu Z."/>
            <person name="Knudson A."/>
            <person name="Carlson A."/>
            <person name="Chen N."/>
            <person name="Kovaka S."/>
            <person name="LaButti K."/>
            <person name="Lipzen A."/>
            <person name="Pennachio C."/>
            <person name="Riley R."/>
            <person name="Schakwitz W."/>
            <person name="Umezawa K."/>
            <person name="Ohm R.A."/>
            <person name="Grigoriev I.V."/>
            <person name="Nagy L.G."/>
            <person name="Gibbons J."/>
            <person name="Hibbett D."/>
        </authorList>
    </citation>
    <scope>NUCLEOTIDE SEQUENCE [LARGE SCALE GENOMIC DNA]</scope>
    <source>
        <strain evidence="1">ALCF2SS1-6</strain>
    </source>
</reference>
<organism evidence="1 2">
    <name type="scientific">Lentinus tigrinus ALCF2SS1-6</name>
    <dbReference type="NCBI Taxonomy" id="1328759"/>
    <lineage>
        <taxon>Eukaryota</taxon>
        <taxon>Fungi</taxon>
        <taxon>Dikarya</taxon>
        <taxon>Basidiomycota</taxon>
        <taxon>Agaricomycotina</taxon>
        <taxon>Agaricomycetes</taxon>
        <taxon>Polyporales</taxon>
        <taxon>Polyporaceae</taxon>
        <taxon>Lentinus</taxon>
    </lineage>
</organism>
<dbReference type="AlphaFoldDB" id="A0A5C2RKG2"/>
<dbReference type="STRING" id="1328759.A0A5C2RKG2"/>
<proteinExistence type="predicted"/>
<name>A0A5C2RKG2_9APHY</name>
<dbReference type="OrthoDB" id="10266058at2759"/>
<evidence type="ECO:0000313" key="1">
    <source>
        <dbReference type="EMBL" id="RPD52108.1"/>
    </source>
</evidence>
<protein>
    <submittedName>
        <fullName evidence="1">Uncharacterized protein</fullName>
    </submittedName>
</protein>
<accession>A0A5C2RKG2</accession>
<sequence length="66" mass="7442">MAFNGIIFLNGPPKIRRPKDYGGPNIMAPNMHVPPSFPPTYQRILQAKSWVPMLHAQTGIRVRSTK</sequence>
<keyword evidence="2" id="KW-1185">Reference proteome</keyword>